<sequence>MAVMGAVFTVVILLALFPSGLKAFIATCENENVTKIAKPLTTDVLQVIFCAEIRPQPDPYAKIFDEGKSCPMHRFCAGHYMWWWVPAKHGSDIYNIYVQLRRFRNHRGGEFPVTLFTNGYSESLKLTVIISGKADVKTETPKTTQETPPIQCEDAEAEAESAASGSTKCPSGWVPVGGDMCVLNRLEDSEHYSLARERCAMFGASLVKLSRSEDRRKRRKRFVERDEDEEGGDDADEDGEGDDDAEDGEKDINHDGDGEGDNDEEDGEGDEDGEEYRSWRVHKDDNGDNNAIDNDEHVLSNYEAARDEGTNKEDQDSDIILIDKISQGIVEIHRYTISKCLNARLHSLSGSERVWVMDDQDESSCLGYNSDTKIVQEERSCHNSRKFTCMLDTGQYKNPWITDFHVQLHDSAGEYKHVSINVTQSTYHKVKVGVRTATISCEADGWPKPEVVITDFSHPPTLHTSPYRYDMSGKEGVFLGSFTCIASNIFGEQVNSKDLQLWREEVPKQRKKASLLKFGIHVFFFLVLFWACLAIFDKFNIWKRLSKFFKQKRRPPPGSARVSTADYLLPLEETDEDDVWSENVPLQVH</sequence>
<evidence type="ECO:0000256" key="1">
    <source>
        <dbReference type="SAM" id="MobiDB-lite"/>
    </source>
</evidence>
<comment type="caution">
    <text evidence="4">The sequence shown here is derived from an EMBL/GenBank/DDBJ whole genome shotgun (WGS) entry which is preliminary data.</text>
</comment>
<gene>
    <name evidence="4" type="ORF">RRG08_037895</name>
</gene>
<evidence type="ECO:0000256" key="2">
    <source>
        <dbReference type="SAM" id="Phobius"/>
    </source>
</evidence>
<reference evidence="4" key="1">
    <citation type="journal article" date="2023" name="G3 (Bethesda)">
        <title>A reference genome for the long-term kleptoplast-retaining sea slug Elysia crispata morphotype clarki.</title>
        <authorList>
            <person name="Eastman K.E."/>
            <person name="Pendleton A.L."/>
            <person name="Shaikh M.A."/>
            <person name="Suttiyut T."/>
            <person name="Ogas R."/>
            <person name="Tomko P."/>
            <person name="Gavelis G."/>
            <person name="Widhalm J.R."/>
            <person name="Wisecaver J.H."/>
        </authorList>
    </citation>
    <scope>NUCLEOTIDE SEQUENCE</scope>
    <source>
        <strain evidence="4">ECLA1</strain>
    </source>
</reference>
<keyword evidence="2" id="KW-1133">Transmembrane helix</keyword>
<feature type="signal peptide" evidence="3">
    <location>
        <begin position="1"/>
        <end position="23"/>
    </location>
</feature>
<feature type="transmembrane region" description="Helical" evidence="2">
    <location>
        <begin position="518"/>
        <end position="536"/>
    </location>
</feature>
<dbReference type="AlphaFoldDB" id="A0AAE0ZJX4"/>
<keyword evidence="2" id="KW-0812">Transmembrane</keyword>
<evidence type="ECO:0000256" key="3">
    <source>
        <dbReference type="SAM" id="SignalP"/>
    </source>
</evidence>
<accession>A0AAE0ZJX4</accession>
<feature type="compositionally biased region" description="Acidic residues" evidence="1">
    <location>
        <begin position="258"/>
        <end position="274"/>
    </location>
</feature>
<feature type="chain" id="PRO_5041912945" evidence="3">
    <location>
        <begin position="24"/>
        <end position="589"/>
    </location>
</feature>
<evidence type="ECO:0000313" key="5">
    <source>
        <dbReference type="Proteomes" id="UP001283361"/>
    </source>
</evidence>
<organism evidence="4 5">
    <name type="scientific">Elysia crispata</name>
    <name type="common">lettuce slug</name>
    <dbReference type="NCBI Taxonomy" id="231223"/>
    <lineage>
        <taxon>Eukaryota</taxon>
        <taxon>Metazoa</taxon>
        <taxon>Spiralia</taxon>
        <taxon>Lophotrochozoa</taxon>
        <taxon>Mollusca</taxon>
        <taxon>Gastropoda</taxon>
        <taxon>Heterobranchia</taxon>
        <taxon>Euthyneura</taxon>
        <taxon>Panpulmonata</taxon>
        <taxon>Sacoglossa</taxon>
        <taxon>Placobranchoidea</taxon>
        <taxon>Plakobranchidae</taxon>
        <taxon>Elysia</taxon>
    </lineage>
</organism>
<proteinExistence type="predicted"/>
<keyword evidence="5" id="KW-1185">Reference proteome</keyword>
<name>A0AAE0ZJX4_9GAST</name>
<dbReference type="EMBL" id="JAWDGP010003792">
    <property type="protein sequence ID" value="KAK3770705.1"/>
    <property type="molecule type" value="Genomic_DNA"/>
</dbReference>
<keyword evidence="3" id="KW-0732">Signal</keyword>
<dbReference type="Proteomes" id="UP001283361">
    <property type="component" value="Unassembled WGS sequence"/>
</dbReference>
<keyword evidence="2" id="KW-0472">Membrane</keyword>
<evidence type="ECO:0000313" key="4">
    <source>
        <dbReference type="EMBL" id="KAK3770705.1"/>
    </source>
</evidence>
<feature type="compositionally biased region" description="Acidic residues" evidence="1">
    <location>
        <begin position="225"/>
        <end position="249"/>
    </location>
</feature>
<feature type="region of interest" description="Disordered" evidence="1">
    <location>
        <begin position="217"/>
        <end position="275"/>
    </location>
</feature>
<protein>
    <submittedName>
        <fullName evidence="4">Uncharacterized protein</fullName>
    </submittedName>
</protein>